<organism evidence="1">
    <name type="scientific">Hemiselmis andersenii</name>
    <name type="common">Cryptophyte alga</name>
    <dbReference type="NCBI Taxonomy" id="464988"/>
    <lineage>
        <taxon>Eukaryota</taxon>
        <taxon>Cryptophyceae</taxon>
        <taxon>Cryptomonadales</taxon>
        <taxon>Hemiselmidaceae</taxon>
        <taxon>Hemiselmis</taxon>
    </lineage>
</organism>
<protein>
    <submittedName>
        <fullName evidence="1">Uncharacterized protein</fullName>
    </submittedName>
</protein>
<name>A0A6U4K2Q9_HEMAN</name>
<accession>A0A6U4K2Q9</accession>
<evidence type="ECO:0000313" key="1">
    <source>
        <dbReference type="EMBL" id="CAD8735995.1"/>
    </source>
</evidence>
<dbReference type="AlphaFoldDB" id="A0A6U4K2Q9"/>
<sequence>MLHWFLRVPHPTGTEVTLDKQDACIKIFDRPVDDSKISAVTATLRDLLKARLQAYNAGIAAGISSNNLDWTITPNRPEVKIVTSPEPIHLNKIVPTKDIIELTCKVRPFRLAIGLDDPNLMTASNLNASQKKILEKVDAALFAHPKTLRSVIAAQKTSSEAAASAIANPEPVALSGLL</sequence>
<reference evidence="1" key="1">
    <citation type="submission" date="2021-01" db="EMBL/GenBank/DDBJ databases">
        <authorList>
            <person name="Corre E."/>
            <person name="Pelletier E."/>
            <person name="Niang G."/>
            <person name="Scheremetjew M."/>
            <person name="Finn R."/>
            <person name="Kale V."/>
            <person name="Holt S."/>
            <person name="Cochrane G."/>
            <person name="Meng A."/>
            <person name="Brown T."/>
            <person name="Cohen L."/>
        </authorList>
    </citation>
    <scope>NUCLEOTIDE SEQUENCE</scope>
    <source>
        <strain evidence="1">CCMP441</strain>
    </source>
</reference>
<dbReference type="EMBL" id="HBFK01004055">
    <property type="protein sequence ID" value="CAD8735995.1"/>
    <property type="molecule type" value="Transcribed_RNA"/>
</dbReference>
<gene>
    <name evidence="1" type="ORF">HAND1043_LOCUS2486</name>
</gene>
<proteinExistence type="predicted"/>